<keyword evidence="4" id="KW-0560">Oxidoreductase</keyword>
<keyword evidence="5" id="KW-0503">Monooxygenase</keyword>
<dbReference type="InterPro" id="IPR036188">
    <property type="entry name" value="FAD/NAD-bd_sf"/>
</dbReference>
<evidence type="ECO:0000256" key="5">
    <source>
        <dbReference type="ARBA" id="ARBA00023033"/>
    </source>
</evidence>
<feature type="region of interest" description="Disordered" evidence="6">
    <location>
        <begin position="260"/>
        <end position="286"/>
    </location>
</feature>
<name>A0A168GFS5_CORDF</name>
<keyword evidence="7" id="KW-0472">Membrane</keyword>
<proteinExistence type="inferred from homology"/>
<keyword evidence="10" id="KW-1185">Reference proteome</keyword>
<evidence type="ECO:0000256" key="2">
    <source>
        <dbReference type="ARBA" id="ARBA00022630"/>
    </source>
</evidence>
<protein>
    <submittedName>
        <fullName evidence="9">Salicylate hydroxylase</fullName>
    </submittedName>
</protein>
<dbReference type="GO" id="GO:0004497">
    <property type="term" value="F:monooxygenase activity"/>
    <property type="evidence" value="ECO:0007669"/>
    <property type="project" value="UniProtKB-KW"/>
</dbReference>
<dbReference type="InterPro" id="IPR002938">
    <property type="entry name" value="FAD-bd"/>
</dbReference>
<keyword evidence="2" id="KW-0285">Flavoprotein</keyword>
<evidence type="ECO:0000256" key="6">
    <source>
        <dbReference type="SAM" id="MobiDB-lite"/>
    </source>
</evidence>
<dbReference type="PANTHER" id="PTHR13789">
    <property type="entry name" value="MONOOXYGENASE"/>
    <property type="match status" value="1"/>
</dbReference>
<dbReference type="AlphaFoldDB" id="A0A168GFS5"/>
<dbReference type="Gene3D" id="3.50.50.60">
    <property type="entry name" value="FAD/NAD(P)-binding domain"/>
    <property type="match status" value="1"/>
</dbReference>
<reference evidence="9 10" key="1">
    <citation type="journal article" date="2016" name="Genome Biol. Evol.">
        <title>Divergent and convergent evolution of fungal pathogenicity.</title>
        <authorList>
            <person name="Shang Y."/>
            <person name="Xiao G."/>
            <person name="Zheng P."/>
            <person name="Cen K."/>
            <person name="Zhan S."/>
            <person name="Wang C."/>
        </authorList>
    </citation>
    <scope>NUCLEOTIDE SEQUENCE [LARGE SCALE GENOMIC DNA]</scope>
    <source>
        <strain evidence="9 10">RCEF 1005</strain>
    </source>
</reference>
<evidence type="ECO:0000256" key="4">
    <source>
        <dbReference type="ARBA" id="ARBA00023002"/>
    </source>
</evidence>
<sequence length="322" mass="35534">MAAPDTTADSLKCLLGTTIGLITIAVVFRFVARPQQKAHVRVDDWLTVPVLNSSARPNSVQSQIAFIAGSSCYLHMISIRSLGYSTFEVSKEEVKEHVKESQTVQLLMRLRLDLLDHLTDVPHKQCDVDQVRRQYAAFGPRIHKILDLASEAPYIWKLSDIPALEIWQSSGSRVVLLGDAAHAMLPYAAMGAASGIEDSLCIAECIESAQTIDAALDSFEKIRKPRATFITEVGHHNMNMIHLPDGPEQKARDDTFIKSAPKSDAQTPVPTIVPNEDNHGRRLEDFDPPAVATGSFVPSTRAYLLEYDVYLHTVAYLKAMAA</sequence>
<feature type="compositionally biased region" description="Basic and acidic residues" evidence="6">
    <location>
        <begin position="276"/>
        <end position="285"/>
    </location>
</feature>
<dbReference type="InterPro" id="IPR050493">
    <property type="entry name" value="FAD-dep_Monooxygenase_BioMet"/>
</dbReference>
<dbReference type="Pfam" id="PF01494">
    <property type="entry name" value="FAD_binding_3"/>
    <property type="match status" value="1"/>
</dbReference>
<dbReference type="Proteomes" id="UP000076881">
    <property type="component" value="Unassembled WGS sequence"/>
</dbReference>
<evidence type="ECO:0000313" key="9">
    <source>
        <dbReference type="EMBL" id="OAA76431.1"/>
    </source>
</evidence>
<dbReference type="EMBL" id="AZHF01000004">
    <property type="protein sequence ID" value="OAA76431.1"/>
    <property type="molecule type" value="Genomic_DNA"/>
</dbReference>
<evidence type="ECO:0000313" key="10">
    <source>
        <dbReference type="Proteomes" id="UP000076881"/>
    </source>
</evidence>
<feature type="transmembrane region" description="Helical" evidence="7">
    <location>
        <begin position="14"/>
        <end position="32"/>
    </location>
</feature>
<accession>A0A168GFS5</accession>
<dbReference type="GO" id="GO:0071949">
    <property type="term" value="F:FAD binding"/>
    <property type="evidence" value="ECO:0007669"/>
    <property type="project" value="InterPro"/>
</dbReference>
<dbReference type="SUPFAM" id="SSF51905">
    <property type="entry name" value="FAD/NAD(P)-binding domain"/>
    <property type="match status" value="1"/>
</dbReference>
<evidence type="ECO:0000259" key="8">
    <source>
        <dbReference type="Pfam" id="PF01494"/>
    </source>
</evidence>
<gene>
    <name evidence="9" type="ORF">LEL_06115</name>
</gene>
<comment type="caution">
    <text evidence="9">The sequence shown here is derived from an EMBL/GenBank/DDBJ whole genome shotgun (WGS) entry which is preliminary data.</text>
</comment>
<keyword evidence="7" id="KW-0812">Transmembrane</keyword>
<dbReference type="OrthoDB" id="5428495at2759"/>
<evidence type="ECO:0000256" key="1">
    <source>
        <dbReference type="ARBA" id="ARBA00007992"/>
    </source>
</evidence>
<evidence type="ECO:0000256" key="3">
    <source>
        <dbReference type="ARBA" id="ARBA00022827"/>
    </source>
</evidence>
<dbReference type="STRING" id="1081108.A0A168GFS5"/>
<feature type="domain" description="FAD-binding" evidence="8">
    <location>
        <begin position="171"/>
        <end position="230"/>
    </location>
</feature>
<organism evidence="9 10">
    <name type="scientific">Akanthomyces lecanii RCEF 1005</name>
    <dbReference type="NCBI Taxonomy" id="1081108"/>
    <lineage>
        <taxon>Eukaryota</taxon>
        <taxon>Fungi</taxon>
        <taxon>Dikarya</taxon>
        <taxon>Ascomycota</taxon>
        <taxon>Pezizomycotina</taxon>
        <taxon>Sordariomycetes</taxon>
        <taxon>Hypocreomycetidae</taxon>
        <taxon>Hypocreales</taxon>
        <taxon>Cordycipitaceae</taxon>
        <taxon>Akanthomyces</taxon>
        <taxon>Cordyceps confragosa</taxon>
    </lineage>
</organism>
<evidence type="ECO:0000256" key="7">
    <source>
        <dbReference type="SAM" id="Phobius"/>
    </source>
</evidence>
<keyword evidence="7" id="KW-1133">Transmembrane helix</keyword>
<dbReference type="PANTHER" id="PTHR13789:SF309">
    <property type="entry name" value="PUTATIVE (AFU_ORTHOLOGUE AFUA_6G14510)-RELATED"/>
    <property type="match status" value="1"/>
</dbReference>
<keyword evidence="3" id="KW-0274">FAD</keyword>
<comment type="similarity">
    <text evidence="1">Belongs to the paxM FAD-dependent monooxygenase family.</text>
</comment>